<keyword evidence="1" id="KW-0812">Transmembrane</keyword>
<dbReference type="Pfam" id="PF13519">
    <property type="entry name" value="VWA_2"/>
    <property type="match status" value="1"/>
</dbReference>
<gene>
    <name evidence="3" type="ORF">CYJ32_03415</name>
</gene>
<dbReference type="Gene3D" id="3.40.50.410">
    <property type="entry name" value="von Willebrand factor, type A domain"/>
    <property type="match status" value="1"/>
</dbReference>
<comment type="caution">
    <text evidence="3">The sequence shown here is derived from an EMBL/GenBank/DDBJ whole genome shotgun (WGS) entry which is preliminary data.</text>
</comment>
<evidence type="ECO:0000259" key="2">
    <source>
        <dbReference type="PROSITE" id="PS50234"/>
    </source>
</evidence>
<proteinExistence type="predicted"/>
<sequence length="342" mass="37150">MSFIPVFGLIPSLFVCVVLLAAMGWLSIRFVRERPYTDSTVGMIIRRWILIVLACIMISGPSIVQRTTTRAINATDVFIAVDVTGSMAVRDATYGSSTQITRIRAARDAVRDIAGLYPDAQFSTLSFGANATVNLPLTPDVNAVNNWADSLTTEPTQVSAGSSLDAPLNALTVALKAAQDNHPQNVRVLYIISDGEQTSAESVKSFSVLRKYVDEAVVIGVGSTQGGKIPSTQTGINAMSEQTTTAWVQDPDTQQDGISQLNESNLSTIADQLSGIYVHADATDAFKAQLKQGTSDKYRLTVTTRTSQQTVLLVWPWAIVFIAVIAWETIAWFMQSRKLVRL</sequence>
<dbReference type="Proteomes" id="UP000242263">
    <property type="component" value="Unassembled WGS sequence"/>
</dbReference>
<dbReference type="SUPFAM" id="SSF53300">
    <property type="entry name" value="vWA-like"/>
    <property type="match status" value="1"/>
</dbReference>
<protein>
    <submittedName>
        <fullName evidence="3">VWA domain-containing protein</fullName>
    </submittedName>
</protein>
<feature type="domain" description="VWFA" evidence="2">
    <location>
        <begin position="76"/>
        <end position="273"/>
    </location>
</feature>
<keyword evidence="1" id="KW-1133">Transmembrane helix</keyword>
<evidence type="ECO:0000313" key="3">
    <source>
        <dbReference type="EMBL" id="PKZ15438.1"/>
    </source>
</evidence>
<organism evidence="3 4">
    <name type="scientific">Alloscardovia omnicolens</name>
    <dbReference type="NCBI Taxonomy" id="419015"/>
    <lineage>
        <taxon>Bacteria</taxon>
        <taxon>Bacillati</taxon>
        <taxon>Actinomycetota</taxon>
        <taxon>Actinomycetes</taxon>
        <taxon>Bifidobacteriales</taxon>
        <taxon>Bifidobacteriaceae</taxon>
        <taxon>Alloscardovia</taxon>
    </lineage>
</organism>
<evidence type="ECO:0000256" key="1">
    <source>
        <dbReference type="SAM" id="Phobius"/>
    </source>
</evidence>
<dbReference type="RefSeq" id="WP_021617974.1">
    <property type="nucleotide sequence ID" value="NZ_JASOFK010000002.1"/>
</dbReference>
<feature type="transmembrane region" description="Helical" evidence="1">
    <location>
        <begin position="314"/>
        <end position="334"/>
    </location>
</feature>
<dbReference type="EMBL" id="PKGU01000002">
    <property type="protein sequence ID" value="PKZ15438.1"/>
    <property type="molecule type" value="Genomic_DNA"/>
</dbReference>
<feature type="transmembrane region" description="Helical" evidence="1">
    <location>
        <begin position="48"/>
        <end position="64"/>
    </location>
</feature>
<dbReference type="SMART" id="SM00327">
    <property type="entry name" value="VWA"/>
    <property type="match status" value="1"/>
</dbReference>
<dbReference type="InterPro" id="IPR036465">
    <property type="entry name" value="vWFA_dom_sf"/>
</dbReference>
<dbReference type="PROSITE" id="PS50234">
    <property type="entry name" value="VWFA"/>
    <property type="match status" value="1"/>
</dbReference>
<keyword evidence="1" id="KW-0472">Membrane</keyword>
<evidence type="ECO:0000313" key="4">
    <source>
        <dbReference type="Proteomes" id="UP000242263"/>
    </source>
</evidence>
<name>A0A2I1M5P0_9BIFI</name>
<dbReference type="InterPro" id="IPR002035">
    <property type="entry name" value="VWF_A"/>
</dbReference>
<dbReference type="AlphaFoldDB" id="A0A2I1M5P0"/>
<accession>A0A2I1M5P0</accession>
<feature type="transmembrane region" description="Helical" evidence="1">
    <location>
        <begin position="6"/>
        <end position="28"/>
    </location>
</feature>
<reference evidence="3 4" key="1">
    <citation type="submission" date="2017-12" db="EMBL/GenBank/DDBJ databases">
        <title>Phylogenetic diversity of female urinary microbiome.</title>
        <authorList>
            <person name="Thomas-White K."/>
            <person name="Wolfe A.J."/>
        </authorList>
    </citation>
    <scope>NUCLEOTIDE SEQUENCE [LARGE SCALE GENOMIC DNA]</scope>
    <source>
        <strain evidence="3 4">UMB0064</strain>
    </source>
</reference>